<proteinExistence type="predicted"/>
<sequence>DLSKFHLKKELTEKKASRVIHDLGTSSSWRSPLTSSRSIARCAETVSHKANSAHKVPTRLSQNCVWVLTEAGIVALVKNRTFDMTIAIGDGNETSANDVSMIQMVDVAGSAAKKQKKHEIRRTQKIRRNKELANLLMYLSHNLNLTPTDTLTDTRLPYLNPPTA</sequence>
<gene>
    <name evidence="1" type="ORF">HID58_090494</name>
</gene>
<accession>A0ABQ7WYM9</accession>
<comment type="caution">
    <text evidence="1">The sequence shown here is derived from an EMBL/GenBank/DDBJ whole genome shotgun (WGS) entry which is preliminary data.</text>
</comment>
<feature type="non-terminal residue" evidence="1">
    <location>
        <position position="1"/>
    </location>
</feature>
<dbReference type="EMBL" id="JAGKQM010002748">
    <property type="protein sequence ID" value="KAH0847139.1"/>
    <property type="molecule type" value="Genomic_DNA"/>
</dbReference>
<reference evidence="1 2" key="1">
    <citation type="submission" date="2021-05" db="EMBL/GenBank/DDBJ databases">
        <title>Genome Assembly of Synthetic Allotetraploid Brassica napus Reveals Homoeologous Exchanges between Subgenomes.</title>
        <authorList>
            <person name="Davis J.T."/>
        </authorList>
    </citation>
    <scope>NUCLEOTIDE SEQUENCE [LARGE SCALE GENOMIC DNA]</scope>
    <source>
        <strain evidence="2">cv. Da-Ae</strain>
        <tissue evidence="1">Seedling</tissue>
    </source>
</reference>
<name>A0ABQ7WYM9_BRANA</name>
<organism evidence="1 2">
    <name type="scientific">Brassica napus</name>
    <name type="common">Rape</name>
    <dbReference type="NCBI Taxonomy" id="3708"/>
    <lineage>
        <taxon>Eukaryota</taxon>
        <taxon>Viridiplantae</taxon>
        <taxon>Streptophyta</taxon>
        <taxon>Embryophyta</taxon>
        <taxon>Tracheophyta</taxon>
        <taxon>Spermatophyta</taxon>
        <taxon>Magnoliopsida</taxon>
        <taxon>eudicotyledons</taxon>
        <taxon>Gunneridae</taxon>
        <taxon>Pentapetalae</taxon>
        <taxon>rosids</taxon>
        <taxon>malvids</taxon>
        <taxon>Brassicales</taxon>
        <taxon>Brassicaceae</taxon>
        <taxon>Brassiceae</taxon>
        <taxon>Brassica</taxon>
    </lineage>
</organism>
<dbReference type="Proteomes" id="UP000824890">
    <property type="component" value="Unassembled WGS sequence"/>
</dbReference>
<keyword evidence="2" id="KW-1185">Reference proteome</keyword>
<evidence type="ECO:0000313" key="1">
    <source>
        <dbReference type="EMBL" id="KAH0847139.1"/>
    </source>
</evidence>
<evidence type="ECO:0000313" key="2">
    <source>
        <dbReference type="Proteomes" id="UP000824890"/>
    </source>
</evidence>
<protein>
    <submittedName>
        <fullName evidence="1">Uncharacterized protein</fullName>
    </submittedName>
</protein>